<evidence type="ECO:0000259" key="6">
    <source>
        <dbReference type="PROSITE" id="PS50109"/>
    </source>
</evidence>
<keyword evidence="5" id="KW-0472">Membrane</keyword>
<dbReference type="Pfam" id="PF00512">
    <property type="entry name" value="HisKA"/>
    <property type="match status" value="1"/>
</dbReference>
<dbReference type="CDD" id="cd00082">
    <property type="entry name" value="HisKA"/>
    <property type="match status" value="1"/>
</dbReference>
<dbReference type="Gene3D" id="3.40.50.2300">
    <property type="match status" value="1"/>
</dbReference>
<dbReference type="SUPFAM" id="SSF52172">
    <property type="entry name" value="CheY-like"/>
    <property type="match status" value="1"/>
</dbReference>
<feature type="transmembrane region" description="Helical" evidence="5">
    <location>
        <begin position="68"/>
        <end position="86"/>
    </location>
</feature>
<accession>A0ABT3IIC2</accession>
<comment type="catalytic activity">
    <reaction evidence="1">
        <text>ATP + protein L-histidine = ADP + protein N-phospho-L-histidine.</text>
        <dbReference type="EC" id="2.7.13.3"/>
    </reaction>
</comment>
<gene>
    <name evidence="8" type="ORF">OL497_06580</name>
</gene>
<evidence type="ECO:0000313" key="9">
    <source>
        <dbReference type="Proteomes" id="UP001207742"/>
    </source>
</evidence>
<dbReference type="InterPro" id="IPR011006">
    <property type="entry name" value="CheY-like_superfamily"/>
</dbReference>
<feature type="transmembrane region" description="Helical" evidence="5">
    <location>
        <begin position="146"/>
        <end position="165"/>
    </location>
</feature>
<dbReference type="InterPro" id="IPR004358">
    <property type="entry name" value="Sig_transdc_His_kin-like_C"/>
</dbReference>
<dbReference type="Pfam" id="PF00072">
    <property type="entry name" value="Response_reg"/>
    <property type="match status" value="1"/>
</dbReference>
<dbReference type="InterPro" id="IPR036890">
    <property type="entry name" value="HATPase_C_sf"/>
</dbReference>
<dbReference type="RefSeq" id="WP_264728998.1">
    <property type="nucleotide sequence ID" value="NZ_JAPDNR010000001.1"/>
</dbReference>
<sequence>MKYLNHVIGRQRSYIPGFIQRLINTGTAAVTDPAKKRSILLINSLALLTGTMVFAIGLYFYYLIHSRMLLTGVIIEGSCFYGILYLNKKQQHTLANTAMLLVHAFSAIYFGSLFGIVLPLELVSVFLIVCLGFGSCLLYKDIRIRAIGFSAAFILLAVIEANNYFKVIIPLPLSDSNRFIFRWFCQGGVILLITYVITALIRENDHLFNSLRMANLYKRIFLQEVSHEIRTPLNAVFGNAQLLERKTEKYFTPELLEERPELQELQELVDCIISSSNHSRRVLNNILELSAIDQGKLDEVKKGPFHLTIWLRDILKIHEHACQERSILTELKMDRLNIPSMIISDKMKCTQILHNLLSNAIKFAPSHSRVTVAVFRIQDDLYLQVTNAGKPISKEMQEEIFQPFVTGKDGFTEGTGLGLYITRKLVEQLNGIISIQSMEEENTTFTVRFSELLKERYTQDKPILPPSAREIKNKRILIIDDEITCRDVVRKYLDGNYFIQAENGVEGLRMAKTEKPDIIILDTHMPEMGGIETLHLIREDAEIANIPVVFTSGDGFSESRELYMAAGANDFVIKPIDFNELNSVLTRHLDR</sequence>
<feature type="domain" description="Histidine kinase" evidence="6">
    <location>
        <begin position="224"/>
        <end position="453"/>
    </location>
</feature>
<dbReference type="PANTHER" id="PTHR43547">
    <property type="entry name" value="TWO-COMPONENT HISTIDINE KINASE"/>
    <property type="match status" value="1"/>
</dbReference>
<keyword evidence="9" id="KW-1185">Reference proteome</keyword>
<dbReference type="Gene3D" id="3.30.565.10">
    <property type="entry name" value="Histidine kinase-like ATPase, C-terminal domain"/>
    <property type="match status" value="1"/>
</dbReference>
<dbReference type="InterPro" id="IPR001789">
    <property type="entry name" value="Sig_transdc_resp-reg_receiver"/>
</dbReference>
<dbReference type="EMBL" id="JAPDNS010000001">
    <property type="protein sequence ID" value="MCW3483550.1"/>
    <property type="molecule type" value="Genomic_DNA"/>
</dbReference>
<comment type="caution">
    <text evidence="8">The sequence shown here is derived from an EMBL/GenBank/DDBJ whole genome shotgun (WGS) entry which is preliminary data.</text>
</comment>
<dbReference type="SUPFAM" id="SSF55874">
    <property type="entry name" value="ATPase domain of HSP90 chaperone/DNA topoisomerase II/histidine kinase"/>
    <property type="match status" value="1"/>
</dbReference>
<evidence type="ECO:0000259" key="7">
    <source>
        <dbReference type="PROSITE" id="PS50110"/>
    </source>
</evidence>
<dbReference type="Proteomes" id="UP001207742">
    <property type="component" value="Unassembled WGS sequence"/>
</dbReference>
<organism evidence="8 9">
    <name type="scientific">Chitinophaga nivalis</name>
    <dbReference type="NCBI Taxonomy" id="2991709"/>
    <lineage>
        <taxon>Bacteria</taxon>
        <taxon>Pseudomonadati</taxon>
        <taxon>Bacteroidota</taxon>
        <taxon>Chitinophagia</taxon>
        <taxon>Chitinophagales</taxon>
        <taxon>Chitinophagaceae</taxon>
        <taxon>Chitinophaga</taxon>
    </lineage>
</organism>
<dbReference type="CDD" id="cd00156">
    <property type="entry name" value="REC"/>
    <property type="match status" value="1"/>
</dbReference>
<feature type="transmembrane region" description="Helical" evidence="5">
    <location>
        <begin position="180"/>
        <end position="201"/>
    </location>
</feature>
<dbReference type="EC" id="2.7.13.3" evidence="2"/>
<keyword evidence="5" id="KW-0812">Transmembrane</keyword>
<evidence type="ECO:0000256" key="3">
    <source>
        <dbReference type="ARBA" id="ARBA00022553"/>
    </source>
</evidence>
<dbReference type="SUPFAM" id="SSF47384">
    <property type="entry name" value="Homodimeric domain of signal transducing histidine kinase"/>
    <property type="match status" value="1"/>
</dbReference>
<evidence type="ECO:0000313" key="8">
    <source>
        <dbReference type="EMBL" id="MCW3483550.1"/>
    </source>
</evidence>
<dbReference type="InterPro" id="IPR003661">
    <property type="entry name" value="HisK_dim/P_dom"/>
</dbReference>
<dbReference type="PROSITE" id="PS50109">
    <property type="entry name" value="HIS_KIN"/>
    <property type="match status" value="1"/>
</dbReference>
<dbReference type="PANTHER" id="PTHR43547:SF2">
    <property type="entry name" value="HYBRID SIGNAL TRANSDUCTION HISTIDINE KINASE C"/>
    <property type="match status" value="1"/>
</dbReference>
<feature type="transmembrane region" description="Helical" evidence="5">
    <location>
        <begin position="40"/>
        <end position="62"/>
    </location>
</feature>
<feature type="domain" description="Response regulatory" evidence="7">
    <location>
        <begin position="475"/>
        <end position="589"/>
    </location>
</feature>
<dbReference type="InterPro" id="IPR005467">
    <property type="entry name" value="His_kinase_dom"/>
</dbReference>
<dbReference type="PROSITE" id="PS50110">
    <property type="entry name" value="RESPONSE_REGULATORY"/>
    <property type="match status" value="1"/>
</dbReference>
<dbReference type="SMART" id="SM00448">
    <property type="entry name" value="REC"/>
    <property type="match status" value="1"/>
</dbReference>
<keyword evidence="3 4" id="KW-0597">Phosphoprotein</keyword>
<dbReference type="Gene3D" id="1.10.287.130">
    <property type="match status" value="1"/>
</dbReference>
<dbReference type="PRINTS" id="PR00344">
    <property type="entry name" value="BCTRLSENSOR"/>
</dbReference>
<proteinExistence type="predicted"/>
<dbReference type="SMART" id="SM00387">
    <property type="entry name" value="HATPase_c"/>
    <property type="match status" value="1"/>
</dbReference>
<evidence type="ECO:0000256" key="5">
    <source>
        <dbReference type="SAM" id="Phobius"/>
    </source>
</evidence>
<feature type="modified residue" description="4-aspartylphosphate" evidence="4">
    <location>
        <position position="522"/>
    </location>
</feature>
<protein>
    <recommendedName>
        <fullName evidence="2">histidine kinase</fullName>
        <ecNumber evidence="2">2.7.13.3</ecNumber>
    </recommendedName>
</protein>
<reference evidence="8 9" key="1">
    <citation type="submission" date="2022-10" db="EMBL/GenBank/DDBJ databases">
        <title>Chitinophaga nivalis PC15 sp. nov., isolated from Pyeongchang county, South Korea.</title>
        <authorList>
            <person name="Trinh H.N."/>
        </authorList>
    </citation>
    <scope>NUCLEOTIDE SEQUENCE [LARGE SCALE GENOMIC DNA]</scope>
    <source>
        <strain evidence="8 9">PC14</strain>
    </source>
</reference>
<evidence type="ECO:0000256" key="1">
    <source>
        <dbReference type="ARBA" id="ARBA00000085"/>
    </source>
</evidence>
<dbReference type="InterPro" id="IPR036097">
    <property type="entry name" value="HisK_dim/P_sf"/>
</dbReference>
<dbReference type="InterPro" id="IPR003594">
    <property type="entry name" value="HATPase_dom"/>
</dbReference>
<dbReference type="Pfam" id="PF02518">
    <property type="entry name" value="HATPase_c"/>
    <property type="match status" value="1"/>
</dbReference>
<name>A0ABT3IIC2_9BACT</name>
<evidence type="ECO:0000256" key="4">
    <source>
        <dbReference type="PROSITE-ProRule" id="PRU00169"/>
    </source>
</evidence>
<keyword evidence="5" id="KW-1133">Transmembrane helix</keyword>
<dbReference type="SMART" id="SM00388">
    <property type="entry name" value="HisKA"/>
    <property type="match status" value="1"/>
</dbReference>
<evidence type="ECO:0000256" key="2">
    <source>
        <dbReference type="ARBA" id="ARBA00012438"/>
    </source>
</evidence>